<dbReference type="InParanoid" id="G4TR03"/>
<dbReference type="PANTHER" id="PTHR41807:SF1">
    <property type="entry name" value="GLUTATHIONE TRANSFERASE 3"/>
    <property type="match status" value="1"/>
</dbReference>
<dbReference type="OMA" id="HWAITLP"/>
<dbReference type="eggNOG" id="ENOG502S8AT">
    <property type="taxonomic scope" value="Eukaryota"/>
</dbReference>
<reference evidence="2 3" key="1">
    <citation type="journal article" date="2011" name="PLoS Pathog.">
        <title>Endophytic Life Strategies Decoded by Genome and Transcriptome Analyses of the Mutualistic Root Symbiont Piriformospora indica.</title>
        <authorList>
            <person name="Zuccaro A."/>
            <person name="Lahrmann U."/>
            <person name="Guldener U."/>
            <person name="Langen G."/>
            <person name="Pfiffi S."/>
            <person name="Biedenkopf D."/>
            <person name="Wong P."/>
            <person name="Samans B."/>
            <person name="Grimm C."/>
            <person name="Basiewicz M."/>
            <person name="Murat C."/>
            <person name="Martin F."/>
            <person name="Kogel K.H."/>
        </authorList>
    </citation>
    <scope>NUCLEOTIDE SEQUENCE [LARGE SCALE GENOMIC DNA]</scope>
    <source>
        <strain evidence="2 3">DSM 11827</strain>
    </source>
</reference>
<dbReference type="EMBL" id="CAFZ01000249">
    <property type="protein sequence ID" value="CCA73746.1"/>
    <property type="molecule type" value="Genomic_DNA"/>
</dbReference>
<dbReference type="PANTHER" id="PTHR41807">
    <property type="entry name" value="GLUTATHIONE TRANSFERASE 3"/>
    <property type="match status" value="1"/>
</dbReference>
<sequence length="317" mass="34584">MSAVQYSGPLPPKRKGELQEIAEKLSIDASGTKDELQARIKAHLDAKDLSEDPVFGGLYTSKRKMMRKESGLASSMTQSVVSDTETSSLLKRKGSTRHKQTPPPPEVEAEGATGTLTAPPSPVRALIENVDAAISNVVDKDALVQAAGQRSVQLRARAVEYLDSSRKFLSNATNIASVTVLLEFLFILYVMVPWQYYEIPVDKAGSGSSVVIPYPPLSYLLSTHLYKELSYWFIPTVLLPQAAGTLISFSTPRKDVDPLSAGIVKLALAVILDDSWFAVQGKTVSQWRVVGAATSLAFALAEATEERRVVMRQQHDH</sequence>
<evidence type="ECO:0000313" key="2">
    <source>
        <dbReference type="EMBL" id="CCA73746.1"/>
    </source>
</evidence>
<organism evidence="2 3">
    <name type="scientific">Serendipita indica (strain DSM 11827)</name>
    <name type="common">Root endophyte fungus</name>
    <name type="synonym">Piriformospora indica</name>
    <dbReference type="NCBI Taxonomy" id="1109443"/>
    <lineage>
        <taxon>Eukaryota</taxon>
        <taxon>Fungi</taxon>
        <taxon>Dikarya</taxon>
        <taxon>Basidiomycota</taxon>
        <taxon>Agaricomycotina</taxon>
        <taxon>Agaricomycetes</taxon>
        <taxon>Sebacinales</taxon>
        <taxon>Serendipitaceae</taxon>
        <taxon>Serendipita</taxon>
    </lineage>
</organism>
<keyword evidence="3" id="KW-1185">Reference proteome</keyword>
<dbReference type="GO" id="GO:0016020">
    <property type="term" value="C:membrane"/>
    <property type="evidence" value="ECO:0007669"/>
    <property type="project" value="TreeGrafter"/>
</dbReference>
<dbReference type="OrthoDB" id="5569309at2759"/>
<evidence type="ECO:0000313" key="3">
    <source>
        <dbReference type="Proteomes" id="UP000007148"/>
    </source>
</evidence>
<name>G4TR03_SERID</name>
<feature type="compositionally biased region" description="Basic residues" evidence="1">
    <location>
        <begin position="90"/>
        <end position="100"/>
    </location>
</feature>
<dbReference type="Pfam" id="PF18953">
    <property type="entry name" value="SAP_new25"/>
    <property type="match status" value="1"/>
</dbReference>
<dbReference type="InterPro" id="IPR038872">
    <property type="entry name" value="Put_GTT3"/>
</dbReference>
<protein>
    <recommendedName>
        <fullName evidence="4">SAP domain-containing protein</fullName>
    </recommendedName>
</protein>
<evidence type="ECO:0008006" key="4">
    <source>
        <dbReference type="Google" id="ProtNLM"/>
    </source>
</evidence>
<gene>
    <name evidence="2" type="ORF">PIIN_07701</name>
</gene>
<comment type="caution">
    <text evidence="2">The sequence shown here is derived from an EMBL/GenBank/DDBJ whole genome shotgun (WGS) entry which is preliminary data.</text>
</comment>
<dbReference type="AlphaFoldDB" id="G4TR03"/>
<dbReference type="Proteomes" id="UP000007148">
    <property type="component" value="Unassembled WGS sequence"/>
</dbReference>
<accession>G4TR03</accession>
<feature type="compositionally biased region" description="Polar residues" evidence="1">
    <location>
        <begin position="72"/>
        <end position="89"/>
    </location>
</feature>
<feature type="region of interest" description="Disordered" evidence="1">
    <location>
        <begin position="69"/>
        <end position="115"/>
    </location>
</feature>
<proteinExistence type="predicted"/>
<dbReference type="HOGENOM" id="CLU_706084_0_0_1"/>
<evidence type="ECO:0000256" key="1">
    <source>
        <dbReference type="SAM" id="MobiDB-lite"/>
    </source>
</evidence>